<comment type="caution">
    <text evidence="6">The sequence shown here is derived from an EMBL/GenBank/DDBJ whole genome shotgun (WGS) entry which is preliminary data.</text>
</comment>
<dbReference type="Gene3D" id="3.40.50.300">
    <property type="entry name" value="P-loop containing nucleotide triphosphate hydrolases"/>
    <property type="match status" value="2"/>
</dbReference>
<dbReference type="GO" id="GO:0016887">
    <property type="term" value="F:ATP hydrolysis activity"/>
    <property type="evidence" value="ECO:0007669"/>
    <property type="project" value="InterPro"/>
</dbReference>
<reference evidence="6" key="1">
    <citation type="submission" date="2020-07" db="EMBL/GenBank/DDBJ databases">
        <title>Ethylene signaling mediates host invasion by parasitic plants.</title>
        <authorList>
            <person name="Yoshida S."/>
        </authorList>
    </citation>
    <scope>NUCLEOTIDE SEQUENCE</scope>
    <source>
        <strain evidence="6">Okayama</strain>
    </source>
</reference>
<dbReference type="PROSITE" id="PS00211">
    <property type="entry name" value="ABC_TRANSPORTER_1"/>
    <property type="match status" value="1"/>
</dbReference>
<protein>
    <submittedName>
        <fullName evidence="6">ABC transporter f family member 4</fullName>
    </submittedName>
</protein>
<feature type="domain" description="ABC transporter" evidence="5">
    <location>
        <begin position="162"/>
        <end position="418"/>
    </location>
</feature>
<evidence type="ECO:0000259" key="5">
    <source>
        <dbReference type="PROSITE" id="PS50893"/>
    </source>
</evidence>
<dbReference type="PANTHER" id="PTHR19211">
    <property type="entry name" value="ATP-BINDING TRANSPORT PROTEIN-RELATED"/>
    <property type="match status" value="1"/>
</dbReference>
<feature type="compositionally biased region" description="Basic and acidic residues" evidence="4">
    <location>
        <begin position="432"/>
        <end position="441"/>
    </location>
</feature>
<dbReference type="SMART" id="SM00382">
    <property type="entry name" value="AAA"/>
    <property type="match status" value="2"/>
</dbReference>
<dbReference type="PROSITE" id="PS50893">
    <property type="entry name" value="ABC_TRANSPORTER_2"/>
    <property type="match status" value="2"/>
</dbReference>
<dbReference type="CDD" id="cd03221">
    <property type="entry name" value="ABCF_EF-3"/>
    <property type="match status" value="2"/>
</dbReference>
<dbReference type="FunFam" id="3.40.50.300:FF:000792">
    <property type="entry name" value="ABC transporter F family member 4"/>
    <property type="match status" value="1"/>
</dbReference>
<organism evidence="6 7">
    <name type="scientific">Phtheirospermum japonicum</name>
    <dbReference type="NCBI Taxonomy" id="374723"/>
    <lineage>
        <taxon>Eukaryota</taxon>
        <taxon>Viridiplantae</taxon>
        <taxon>Streptophyta</taxon>
        <taxon>Embryophyta</taxon>
        <taxon>Tracheophyta</taxon>
        <taxon>Spermatophyta</taxon>
        <taxon>Magnoliopsida</taxon>
        <taxon>eudicotyledons</taxon>
        <taxon>Gunneridae</taxon>
        <taxon>Pentapetalae</taxon>
        <taxon>asterids</taxon>
        <taxon>lamiids</taxon>
        <taxon>Lamiales</taxon>
        <taxon>Orobanchaceae</taxon>
        <taxon>Orobanchaceae incertae sedis</taxon>
        <taxon>Phtheirospermum</taxon>
    </lineage>
</organism>
<dbReference type="Proteomes" id="UP000653305">
    <property type="component" value="Unassembled WGS sequence"/>
</dbReference>
<dbReference type="PANTHER" id="PTHR19211:SF14">
    <property type="entry name" value="ATP-BINDING CASSETTE SUB-FAMILY F MEMBER 1"/>
    <property type="match status" value="1"/>
</dbReference>
<proteinExistence type="predicted"/>
<evidence type="ECO:0000256" key="1">
    <source>
        <dbReference type="ARBA" id="ARBA00022737"/>
    </source>
</evidence>
<evidence type="ECO:0000313" key="7">
    <source>
        <dbReference type="Proteomes" id="UP000653305"/>
    </source>
</evidence>
<accession>A0A830BNA7</accession>
<keyword evidence="2" id="KW-0547">Nucleotide-binding</keyword>
<gene>
    <name evidence="6" type="ORF">PHJA_000789600</name>
</gene>
<feature type="region of interest" description="Disordered" evidence="4">
    <location>
        <begin position="1"/>
        <end position="79"/>
    </location>
</feature>
<feature type="compositionally biased region" description="Acidic residues" evidence="4">
    <location>
        <begin position="260"/>
        <end position="271"/>
    </location>
</feature>
<dbReference type="InterPro" id="IPR050611">
    <property type="entry name" value="ABCF"/>
</dbReference>
<dbReference type="InterPro" id="IPR017871">
    <property type="entry name" value="ABC_transporter-like_CS"/>
</dbReference>
<keyword evidence="3" id="KW-0067">ATP-binding</keyword>
<feature type="domain" description="ABC transporter" evidence="5">
    <location>
        <begin position="491"/>
        <end position="716"/>
    </location>
</feature>
<evidence type="ECO:0000256" key="3">
    <source>
        <dbReference type="ARBA" id="ARBA00022840"/>
    </source>
</evidence>
<dbReference type="FunFam" id="3.40.50.300:FF:001124">
    <property type="entry name" value="ABC transporter F family member 4"/>
    <property type="match status" value="1"/>
</dbReference>
<feature type="compositionally biased region" description="Acidic residues" evidence="4">
    <location>
        <begin position="68"/>
        <end position="79"/>
    </location>
</feature>
<keyword evidence="1" id="KW-0677">Repeat</keyword>
<name>A0A830BNA7_9LAMI</name>
<dbReference type="EMBL" id="BMAC01000125">
    <property type="protein sequence ID" value="GFP86458.1"/>
    <property type="molecule type" value="Genomic_DNA"/>
</dbReference>
<dbReference type="OrthoDB" id="2110130at2759"/>
<dbReference type="InterPro" id="IPR027417">
    <property type="entry name" value="P-loop_NTPase"/>
</dbReference>
<dbReference type="GO" id="GO:0005524">
    <property type="term" value="F:ATP binding"/>
    <property type="evidence" value="ECO:0007669"/>
    <property type="project" value="UniProtKB-KW"/>
</dbReference>
<evidence type="ECO:0000313" key="6">
    <source>
        <dbReference type="EMBL" id="GFP86458.1"/>
    </source>
</evidence>
<keyword evidence="7" id="KW-1185">Reference proteome</keyword>
<sequence>MGKKKSDEGAASTKAKQGGKEKLSVSAMLASMDAKPDKPKKGPSASNKPKSKAAPKHSSYIDGIDLPSSDEEEDAMDTEALEQKQNEIAHKQSRNTAKSLEIAISDKELKKREKKDVFAFQAAELAKKEALKDDRDAFTVVIGSRASVLDGEDDADANVKDITVDNFSVSARGKELLKNASVKISHGKRYGLVGPNGMGKSTLLKLLAWRKIPVPKNIDVLLVEQEIVGDDRTALEAVVSANEELVKLRKEVDSLQEAGPTEENDDDDDDVGEKLSELYEKLQLMGSDAAEAQASKILAGLGFTKDMQVRATRSFSGGWRMRISLARALFVQPTLLLLDEPTNHLDLRAVLWLEEYLCRWKKTLVVVSHDRDFLNTVCNEIIHLHDLKLHLYRGNFDEFEVGYEQRRKEMNKKFEIYDKQIKAAKRSGSRAQQEKVKDRAKFNAAKEASKSKGKGKVVDEDEPLAEAPQKWRDYTVEFHFPEPTELTPPLLQLIEVTFSYPNRPDFKLSNVDVGIDMGTRVAIVGPNGAGKSTLLNLLAGDLEPSEGEVRRSQKLRIGRYSQHFVDLLTMDENPVQYLLRLHPDQEGLSKQEAVRAKLGKFGLPSHNHLTPIAKLSGGQKARVVFTSISMSKPHILLLDEPTNHLDMQSIDALADALDEFTGGVVLVSHDSRLISRVCEDEERSEIWIVDNGTCETFGGSFEEYKEDLVKEIRAEVDD</sequence>
<dbReference type="AlphaFoldDB" id="A0A830BNA7"/>
<evidence type="ECO:0000256" key="4">
    <source>
        <dbReference type="SAM" id="MobiDB-lite"/>
    </source>
</evidence>
<dbReference type="InterPro" id="IPR003593">
    <property type="entry name" value="AAA+_ATPase"/>
</dbReference>
<feature type="region of interest" description="Disordered" evidence="4">
    <location>
        <begin position="426"/>
        <end position="462"/>
    </location>
</feature>
<evidence type="ECO:0000256" key="2">
    <source>
        <dbReference type="ARBA" id="ARBA00022741"/>
    </source>
</evidence>
<dbReference type="SUPFAM" id="SSF52540">
    <property type="entry name" value="P-loop containing nucleoside triphosphate hydrolases"/>
    <property type="match status" value="2"/>
</dbReference>
<feature type="region of interest" description="Disordered" evidence="4">
    <location>
        <begin position="252"/>
        <end position="271"/>
    </location>
</feature>
<dbReference type="Pfam" id="PF00005">
    <property type="entry name" value="ABC_tran"/>
    <property type="match status" value="2"/>
</dbReference>
<dbReference type="InterPro" id="IPR003439">
    <property type="entry name" value="ABC_transporter-like_ATP-bd"/>
</dbReference>